<dbReference type="Proteomes" id="UP000318297">
    <property type="component" value="Unassembled WGS sequence"/>
</dbReference>
<proteinExistence type="predicted"/>
<dbReference type="AlphaFoldDB" id="A0A561DVH3"/>
<gene>
    <name evidence="1" type="ORF">BKA23_3372</name>
</gene>
<name>A0A561DVH3_9MICO</name>
<evidence type="ECO:0000313" key="2">
    <source>
        <dbReference type="Proteomes" id="UP000318297"/>
    </source>
</evidence>
<evidence type="ECO:0000313" key="1">
    <source>
        <dbReference type="EMBL" id="TWE07359.1"/>
    </source>
</evidence>
<reference evidence="1 2" key="1">
    <citation type="submission" date="2019-06" db="EMBL/GenBank/DDBJ databases">
        <title>Sequencing the genomes of 1000 actinobacteria strains.</title>
        <authorList>
            <person name="Klenk H.-P."/>
        </authorList>
    </citation>
    <scope>NUCLEOTIDE SEQUENCE [LARGE SCALE GENOMIC DNA]</scope>
    <source>
        <strain evidence="1 2">DSM 19560</strain>
    </source>
</reference>
<sequence>MKRLLAVAMIAAAAIVAVGPSSTVVAAERGHMVPARSCGWC</sequence>
<comment type="caution">
    <text evidence="1">The sequence shown here is derived from an EMBL/GenBank/DDBJ whole genome shotgun (WGS) entry which is preliminary data.</text>
</comment>
<organism evidence="1 2">
    <name type="scientific">Rudaeicoccus suwonensis</name>
    <dbReference type="NCBI Taxonomy" id="657409"/>
    <lineage>
        <taxon>Bacteria</taxon>
        <taxon>Bacillati</taxon>
        <taxon>Actinomycetota</taxon>
        <taxon>Actinomycetes</taxon>
        <taxon>Micrococcales</taxon>
        <taxon>Dermacoccaceae</taxon>
        <taxon>Rudaeicoccus</taxon>
    </lineage>
</organism>
<protein>
    <submittedName>
        <fullName evidence="1">Uncharacterized protein</fullName>
    </submittedName>
</protein>
<dbReference type="EMBL" id="VIVQ01000005">
    <property type="protein sequence ID" value="TWE07359.1"/>
    <property type="molecule type" value="Genomic_DNA"/>
</dbReference>
<keyword evidence="2" id="KW-1185">Reference proteome</keyword>
<accession>A0A561DVH3</accession>